<evidence type="ECO:0000256" key="1">
    <source>
        <dbReference type="SAM" id="SignalP"/>
    </source>
</evidence>
<dbReference type="AlphaFoldDB" id="A0A1N7N9X1"/>
<dbReference type="Proteomes" id="UP000186684">
    <property type="component" value="Unassembled WGS sequence"/>
</dbReference>
<keyword evidence="1" id="KW-0732">Signal</keyword>
<sequence length="93" mass="9749">MKTTRKPARICASIFASILALTITGANPASAHEKTKTPRTAHLSSKSVDAVASLNLLGAPREGTRTVRVHSMGNGSYVCSPAGLGRKSRCSRN</sequence>
<dbReference type="OrthoDB" id="7875306at2"/>
<proteinExistence type="predicted"/>
<gene>
    <name evidence="2" type="ORF">SAMN05421759_107102</name>
</gene>
<keyword evidence="3" id="KW-1185">Reference proteome</keyword>
<name>A0A1N7N9X1_9RHOB</name>
<accession>A0A1N7N9X1</accession>
<feature type="signal peptide" evidence="1">
    <location>
        <begin position="1"/>
        <end position="31"/>
    </location>
</feature>
<evidence type="ECO:0000313" key="3">
    <source>
        <dbReference type="Proteomes" id="UP000186684"/>
    </source>
</evidence>
<reference evidence="3" key="1">
    <citation type="submission" date="2017-01" db="EMBL/GenBank/DDBJ databases">
        <authorList>
            <person name="Varghese N."/>
            <person name="Submissions S."/>
        </authorList>
    </citation>
    <scope>NUCLEOTIDE SEQUENCE [LARGE SCALE GENOMIC DNA]</scope>
    <source>
        <strain evidence="3">DSM 29430</strain>
    </source>
</reference>
<organism evidence="2 3">
    <name type="scientific">Roseivivax lentus</name>
    <dbReference type="NCBI Taxonomy" id="633194"/>
    <lineage>
        <taxon>Bacteria</taxon>
        <taxon>Pseudomonadati</taxon>
        <taxon>Pseudomonadota</taxon>
        <taxon>Alphaproteobacteria</taxon>
        <taxon>Rhodobacterales</taxon>
        <taxon>Roseobacteraceae</taxon>
        <taxon>Roseivivax</taxon>
    </lineage>
</organism>
<protein>
    <submittedName>
        <fullName evidence="2">Uncharacterized protein</fullName>
    </submittedName>
</protein>
<dbReference type="RefSeq" id="WP_076448438.1">
    <property type="nucleotide sequence ID" value="NZ_FTOQ01000007.1"/>
</dbReference>
<feature type="chain" id="PRO_5013315135" evidence="1">
    <location>
        <begin position="32"/>
        <end position="93"/>
    </location>
</feature>
<dbReference type="STRING" id="633194.SAMN05421759_107102"/>
<dbReference type="EMBL" id="FTOQ01000007">
    <property type="protein sequence ID" value="SIS94991.1"/>
    <property type="molecule type" value="Genomic_DNA"/>
</dbReference>
<evidence type="ECO:0000313" key="2">
    <source>
        <dbReference type="EMBL" id="SIS94991.1"/>
    </source>
</evidence>